<reference evidence="2" key="1">
    <citation type="submission" date="2014-09" db="EMBL/GenBank/DDBJ databases">
        <title>Genomic characterization and comparison of seven Myoviridae bacteriophage infecting Bacillus thuringiensis.</title>
        <authorList>
            <person name="Sauder A.B."/>
            <person name="McKenzie Q.R."/>
            <person name="Temple L.M."/>
            <person name="Alexis B.K."/>
            <person name="Al-Atrache Z."/>
            <person name="Lewis L.O."/>
            <person name="Loesser-Casey K.E."/>
            <person name="Mitchell K.J."/>
        </authorList>
    </citation>
    <scope>NUCLEOTIDE SEQUENCE [LARGE SCALE GENOMIC DNA]</scope>
</reference>
<accession>A0A075M055</accession>
<dbReference type="Gene3D" id="3.10.450.40">
    <property type="match status" value="1"/>
</dbReference>
<evidence type="ECO:0000313" key="2">
    <source>
        <dbReference type="Proteomes" id="UP000028561"/>
    </source>
</evidence>
<organism evidence="1 2">
    <name type="scientific">Bacillus phage Riley</name>
    <dbReference type="NCBI Taxonomy" id="1486662"/>
    <lineage>
        <taxon>Viruses</taxon>
        <taxon>Duplodnaviria</taxon>
        <taxon>Heunggongvirae</taxon>
        <taxon>Uroviricota</taxon>
        <taxon>Caudoviricetes</taxon>
        <taxon>Herelleviridae</taxon>
        <taxon>Bastillevirinae</taxon>
        <taxon>Bequatrovirus</taxon>
        <taxon>Bequatrovirus riley</taxon>
    </lineage>
</organism>
<sequence length="246" mass="27837">MVKYVKKIIAAGDTLQSIAQHHLGDSNRWRELAKFNDLRYPYIVETVAEKQANPYHLVTTGDTIMFRSNEDDSGELIASLKNSSVYDQEEIYALTLGKDLNVLPQPRNIASPGWDAEILEMKENDKGDLATIRGIENLKQSLLTRILTPVGSYLNHPRYGSYVNEYLGKKNTEENATLLVVELERAIRTDGRVRAVEKVGYDMYDNYINVAFKVTSIAVDEAFLLALTARENGDIFLNDNFSNNIR</sequence>
<protein>
    <submittedName>
        <fullName evidence="1">Baseplate protein</fullName>
    </submittedName>
</protein>
<dbReference type="SUPFAM" id="SSF160719">
    <property type="entry name" value="gpW/gp25-like"/>
    <property type="match status" value="1"/>
</dbReference>
<dbReference type="GeneID" id="20283085"/>
<dbReference type="Proteomes" id="UP000028561">
    <property type="component" value="Segment"/>
</dbReference>
<dbReference type="KEGG" id="vg:20283085"/>
<dbReference type="EMBL" id="KJ489402">
    <property type="protein sequence ID" value="AIF71974.1"/>
    <property type="molecule type" value="Genomic_DNA"/>
</dbReference>
<dbReference type="RefSeq" id="YP_009055863.1">
    <property type="nucleotide sequence ID" value="NC_024788.1"/>
</dbReference>
<reference evidence="1 2" key="2">
    <citation type="journal article" date="2016" name="Virology (Lond)">
        <title>Genomic characterization and comparison of seven Myoviridae bacteriophage infecting Bacillus thuringiensis.</title>
        <authorList>
            <person name="Sauder A.B."/>
            <person name="Quinn M.R."/>
            <person name="Brouillette A."/>
            <person name="Caruso S."/>
            <person name="Cresawn S."/>
            <person name="Erill I."/>
            <person name="Lewis L."/>
            <person name="Loesser-Casey K."/>
            <person name="Pate M."/>
            <person name="Scott C."/>
            <person name="Stockwell S."/>
            <person name="Temple L."/>
        </authorList>
    </citation>
    <scope>NUCLEOTIDE SEQUENCE [LARGE SCALE GENOMIC DNA]</scope>
</reference>
<name>A0A075M055_9CAUD</name>
<evidence type="ECO:0000313" key="1">
    <source>
        <dbReference type="EMBL" id="AIF71974.1"/>
    </source>
</evidence>
<keyword evidence="2" id="KW-1185">Reference proteome</keyword>
<proteinExistence type="predicted"/>